<protein>
    <submittedName>
        <fullName evidence="2">Uncharacterized protein</fullName>
    </submittedName>
</protein>
<name>A0AAV7KIY1_9METZ</name>
<feature type="compositionally biased region" description="Polar residues" evidence="1">
    <location>
        <begin position="7"/>
        <end position="20"/>
    </location>
</feature>
<evidence type="ECO:0000256" key="1">
    <source>
        <dbReference type="SAM" id="MobiDB-lite"/>
    </source>
</evidence>
<proteinExistence type="predicted"/>
<organism evidence="2 3">
    <name type="scientific">Oopsacas minuta</name>
    <dbReference type="NCBI Taxonomy" id="111878"/>
    <lineage>
        <taxon>Eukaryota</taxon>
        <taxon>Metazoa</taxon>
        <taxon>Porifera</taxon>
        <taxon>Hexactinellida</taxon>
        <taxon>Hexasterophora</taxon>
        <taxon>Lyssacinosida</taxon>
        <taxon>Leucopsacidae</taxon>
        <taxon>Oopsacas</taxon>
    </lineage>
</organism>
<feature type="region of interest" description="Disordered" evidence="1">
    <location>
        <begin position="61"/>
        <end position="85"/>
    </location>
</feature>
<comment type="caution">
    <text evidence="2">The sequence shown here is derived from an EMBL/GenBank/DDBJ whole genome shotgun (WGS) entry which is preliminary data.</text>
</comment>
<sequence length="85" mass="9930">MTDKSILVTQLQQSHSTESVNPDFERLQSTQASRLQEIQFIEDEKKRIQSKIEAIALGQQEQNNTIIHDNTSYKKQKKRRKKNSS</sequence>
<gene>
    <name evidence="2" type="ORF">LOD99_10311</name>
</gene>
<dbReference type="AlphaFoldDB" id="A0AAV7KIY1"/>
<reference evidence="2 3" key="1">
    <citation type="journal article" date="2023" name="BMC Biol.">
        <title>The compact genome of the sponge Oopsacas minuta (Hexactinellida) is lacking key metazoan core genes.</title>
        <authorList>
            <person name="Santini S."/>
            <person name="Schenkelaars Q."/>
            <person name="Jourda C."/>
            <person name="Duchesne M."/>
            <person name="Belahbib H."/>
            <person name="Rocher C."/>
            <person name="Selva M."/>
            <person name="Riesgo A."/>
            <person name="Vervoort M."/>
            <person name="Leys S.P."/>
            <person name="Kodjabachian L."/>
            <person name="Le Bivic A."/>
            <person name="Borchiellini C."/>
            <person name="Claverie J.M."/>
            <person name="Renard E."/>
        </authorList>
    </citation>
    <scope>NUCLEOTIDE SEQUENCE [LARGE SCALE GENOMIC DNA]</scope>
    <source>
        <strain evidence="2">SPO-2</strain>
    </source>
</reference>
<keyword evidence="3" id="KW-1185">Reference proteome</keyword>
<evidence type="ECO:0000313" key="2">
    <source>
        <dbReference type="EMBL" id="KAI6660700.1"/>
    </source>
</evidence>
<dbReference type="Proteomes" id="UP001165289">
    <property type="component" value="Unassembled WGS sequence"/>
</dbReference>
<evidence type="ECO:0000313" key="3">
    <source>
        <dbReference type="Proteomes" id="UP001165289"/>
    </source>
</evidence>
<feature type="region of interest" description="Disordered" evidence="1">
    <location>
        <begin position="1"/>
        <end position="23"/>
    </location>
</feature>
<accession>A0AAV7KIY1</accession>
<feature type="compositionally biased region" description="Basic residues" evidence="1">
    <location>
        <begin position="74"/>
        <end position="85"/>
    </location>
</feature>
<dbReference type="EMBL" id="JAKMXF010000028">
    <property type="protein sequence ID" value="KAI6660700.1"/>
    <property type="molecule type" value="Genomic_DNA"/>
</dbReference>
<feature type="compositionally biased region" description="Polar residues" evidence="1">
    <location>
        <begin position="61"/>
        <end position="70"/>
    </location>
</feature>